<comment type="caution">
    <text evidence="1">The sequence shown here is derived from an EMBL/GenBank/DDBJ whole genome shotgun (WGS) entry which is preliminary data.</text>
</comment>
<evidence type="ECO:0000313" key="2">
    <source>
        <dbReference type="Proteomes" id="UP000807306"/>
    </source>
</evidence>
<accession>A0A9P6EUU7</accession>
<dbReference type="AlphaFoldDB" id="A0A9P6EUU7"/>
<evidence type="ECO:0000313" key="1">
    <source>
        <dbReference type="EMBL" id="KAF9535717.1"/>
    </source>
</evidence>
<gene>
    <name evidence="1" type="ORF">CPB83DRAFT_830659</name>
</gene>
<proteinExistence type="predicted"/>
<reference evidence="1" key="1">
    <citation type="submission" date="2020-11" db="EMBL/GenBank/DDBJ databases">
        <authorList>
            <consortium name="DOE Joint Genome Institute"/>
            <person name="Ahrendt S."/>
            <person name="Riley R."/>
            <person name="Andreopoulos W."/>
            <person name="Labutti K."/>
            <person name="Pangilinan J."/>
            <person name="Ruiz-Duenas F.J."/>
            <person name="Barrasa J.M."/>
            <person name="Sanchez-Garcia M."/>
            <person name="Camarero S."/>
            <person name="Miyauchi S."/>
            <person name="Serrano A."/>
            <person name="Linde D."/>
            <person name="Babiker R."/>
            <person name="Drula E."/>
            <person name="Ayuso-Fernandez I."/>
            <person name="Pacheco R."/>
            <person name="Padilla G."/>
            <person name="Ferreira P."/>
            <person name="Barriuso J."/>
            <person name="Kellner H."/>
            <person name="Castanera R."/>
            <person name="Alfaro M."/>
            <person name="Ramirez L."/>
            <person name="Pisabarro A.G."/>
            <person name="Kuo A."/>
            <person name="Tritt A."/>
            <person name="Lipzen A."/>
            <person name="He G."/>
            <person name="Yan M."/>
            <person name="Ng V."/>
            <person name="Cullen D."/>
            <person name="Martin F."/>
            <person name="Rosso M.-N."/>
            <person name="Henrissat B."/>
            <person name="Hibbett D."/>
            <person name="Martinez A.T."/>
            <person name="Grigoriev I.V."/>
        </authorList>
    </citation>
    <scope>NUCLEOTIDE SEQUENCE</scope>
    <source>
        <strain evidence="1">CBS 506.95</strain>
    </source>
</reference>
<protein>
    <submittedName>
        <fullName evidence="1">Uncharacterized protein</fullName>
    </submittedName>
</protein>
<name>A0A9P6EUU7_9AGAR</name>
<dbReference type="Proteomes" id="UP000807306">
    <property type="component" value="Unassembled WGS sequence"/>
</dbReference>
<keyword evidence="2" id="KW-1185">Reference proteome</keyword>
<dbReference type="EMBL" id="MU157824">
    <property type="protein sequence ID" value="KAF9535717.1"/>
    <property type="molecule type" value="Genomic_DNA"/>
</dbReference>
<sequence>MHAGSFFFSRLGSAERSDGTRVILTLVLQLVEAFSGLKELVEKVIARTQLFSRGRVNRRCNNSSLAHFTYSPPIVKDLEIQKDLLRVIASAFPLLPFPLRFLISSRPESHLLATFNHDLSLLSIECHRINLEDEPQSANDIRKFSQQEFKQIHRTHPLRESLDPNWPSKDAIEHLVTKSSSQFISISTAMKYIQYPRGVPDEDLKIVLGLTLPPNRETPFAELDALYSYILGSLSACQLLWLRSKKCWTCEEASWLLLDPILSLVYMPTGRTEEPRLYHASLFDYLRHSHRSGDFELDLSLAYETIARHWMMTFQGTRVHYSASEAGFFGTHSSVLGPTSSRAKFGPADVVKVKRRYEMRLIAQDELADAAHRSARLFLEQKRKTDHEMPMSEEMLKRVKAEWEIP</sequence>
<organism evidence="1 2">
    <name type="scientific">Crepidotus variabilis</name>
    <dbReference type="NCBI Taxonomy" id="179855"/>
    <lineage>
        <taxon>Eukaryota</taxon>
        <taxon>Fungi</taxon>
        <taxon>Dikarya</taxon>
        <taxon>Basidiomycota</taxon>
        <taxon>Agaricomycotina</taxon>
        <taxon>Agaricomycetes</taxon>
        <taxon>Agaricomycetidae</taxon>
        <taxon>Agaricales</taxon>
        <taxon>Agaricineae</taxon>
        <taxon>Crepidotaceae</taxon>
        <taxon>Crepidotus</taxon>
    </lineage>
</organism>